<evidence type="ECO:0000256" key="5">
    <source>
        <dbReference type="ARBA" id="ARBA00022989"/>
    </source>
</evidence>
<name>A0A2K9D7H7_9MICO</name>
<keyword evidence="3 7" id="KW-0812">Transmembrane</keyword>
<feature type="domain" description="Phosphatidic acid phosphatase type 2/haloperoxidase" evidence="8">
    <location>
        <begin position="93"/>
        <end position="206"/>
    </location>
</feature>
<feature type="transmembrane region" description="Helical" evidence="7">
    <location>
        <begin position="164"/>
        <end position="185"/>
    </location>
</feature>
<evidence type="ECO:0000256" key="4">
    <source>
        <dbReference type="ARBA" id="ARBA00022801"/>
    </source>
</evidence>
<dbReference type="SMART" id="SM00014">
    <property type="entry name" value="acidPPc"/>
    <property type="match status" value="1"/>
</dbReference>
<reference evidence="9 10" key="1">
    <citation type="submission" date="2017-12" db="EMBL/GenBank/DDBJ databases">
        <title>Isolation and characterization of estrogens degradatiion strain Microbacterium hominis SJTG1.</title>
        <authorList>
            <person name="Xiong W."/>
            <person name="Yin C."/>
            <person name="Zheng D."/>
            <person name="Liang R."/>
        </authorList>
    </citation>
    <scope>NUCLEOTIDE SEQUENCE [LARGE SCALE GENOMIC DNA]</scope>
    <source>
        <strain evidence="9 10">SJTG1</strain>
    </source>
</reference>
<dbReference type="Gene3D" id="1.20.144.10">
    <property type="entry name" value="Phosphatidic acid phosphatase type 2/haloperoxidase"/>
    <property type="match status" value="2"/>
</dbReference>
<dbReference type="KEGG" id="mhos:CXR34_00410"/>
<evidence type="ECO:0000256" key="2">
    <source>
        <dbReference type="ARBA" id="ARBA00022475"/>
    </source>
</evidence>
<evidence type="ECO:0000313" key="9">
    <source>
        <dbReference type="EMBL" id="AUG28071.1"/>
    </source>
</evidence>
<dbReference type="EMBL" id="CP025299">
    <property type="protein sequence ID" value="AUG28071.1"/>
    <property type="molecule type" value="Genomic_DNA"/>
</dbReference>
<evidence type="ECO:0000256" key="6">
    <source>
        <dbReference type="ARBA" id="ARBA00023136"/>
    </source>
</evidence>
<dbReference type="AlphaFoldDB" id="A0A2K9D7H7"/>
<feature type="transmembrane region" description="Helical" evidence="7">
    <location>
        <begin position="135"/>
        <end position="157"/>
    </location>
</feature>
<dbReference type="Proteomes" id="UP000233276">
    <property type="component" value="Chromosome"/>
</dbReference>
<dbReference type="PANTHER" id="PTHR14969">
    <property type="entry name" value="SPHINGOSINE-1-PHOSPHATE PHOSPHOHYDROLASE"/>
    <property type="match status" value="1"/>
</dbReference>
<evidence type="ECO:0000313" key="10">
    <source>
        <dbReference type="Proteomes" id="UP000233276"/>
    </source>
</evidence>
<keyword evidence="5 7" id="KW-1133">Transmembrane helix</keyword>
<gene>
    <name evidence="9" type="ORF">CXR34_00410</name>
</gene>
<feature type="transmembrane region" description="Helical" evidence="7">
    <location>
        <begin position="191"/>
        <end position="210"/>
    </location>
</feature>
<keyword evidence="6 7" id="KW-0472">Membrane</keyword>
<dbReference type="InterPro" id="IPR036938">
    <property type="entry name" value="PAP2/HPO_sf"/>
</dbReference>
<evidence type="ECO:0000256" key="1">
    <source>
        <dbReference type="ARBA" id="ARBA00004651"/>
    </source>
</evidence>
<dbReference type="PANTHER" id="PTHR14969:SF62">
    <property type="entry name" value="DECAPRENYLPHOSPHORYL-5-PHOSPHORIBOSE PHOSPHATASE RV3807C-RELATED"/>
    <property type="match status" value="1"/>
</dbReference>
<dbReference type="RefSeq" id="WP_101305202.1">
    <property type="nucleotide sequence ID" value="NZ_CP025299.1"/>
</dbReference>
<dbReference type="GO" id="GO:0016787">
    <property type="term" value="F:hydrolase activity"/>
    <property type="evidence" value="ECO:0007669"/>
    <property type="project" value="UniProtKB-KW"/>
</dbReference>
<dbReference type="SUPFAM" id="SSF48317">
    <property type="entry name" value="Acid phosphatase/Vanadium-dependent haloperoxidase"/>
    <property type="match status" value="1"/>
</dbReference>
<protein>
    <recommendedName>
        <fullName evidence="8">Phosphatidic acid phosphatase type 2/haloperoxidase domain-containing protein</fullName>
    </recommendedName>
</protein>
<organism evidence="9 10">
    <name type="scientific">Microbacterium hominis</name>
    <dbReference type="NCBI Taxonomy" id="162426"/>
    <lineage>
        <taxon>Bacteria</taxon>
        <taxon>Bacillati</taxon>
        <taxon>Actinomycetota</taxon>
        <taxon>Actinomycetes</taxon>
        <taxon>Micrococcales</taxon>
        <taxon>Microbacteriaceae</taxon>
        <taxon>Microbacterium</taxon>
    </lineage>
</organism>
<feature type="transmembrane region" description="Helical" evidence="7">
    <location>
        <begin position="58"/>
        <end position="85"/>
    </location>
</feature>
<evidence type="ECO:0000256" key="3">
    <source>
        <dbReference type="ARBA" id="ARBA00022692"/>
    </source>
</evidence>
<proteinExistence type="predicted"/>
<dbReference type="Pfam" id="PF01569">
    <property type="entry name" value="PAP2"/>
    <property type="match status" value="1"/>
</dbReference>
<comment type="subcellular location">
    <subcellularLocation>
        <location evidence="1">Cell membrane</location>
        <topology evidence="1">Multi-pass membrane protein</topology>
    </subcellularLocation>
</comment>
<accession>A0A2K9D7H7</accession>
<evidence type="ECO:0000259" key="8">
    <source>
        <dbReference type="SMART" id="SM00014"/>
    </source>
</evidence>
<dbReference type="GO" id="GO:0005886">
    <property type="term" value="C:plasma membrane"/>
    <property type="evidence" value="ECO:0007669"/>
    <property type="project" value="UniProtKB-SubCell"/>
</dbReference>
<sequence>MPSSPSRRRVWLSGSLAAATFITVTVIGLLIVGSSSWSATEVQVVVWVHGVQSVVGDVLALTINSVFGPGGAVLVVLIALAWILLATRSWRATLRTSIVLGVPWACAEVLKAIVQRPRPNPELLQPMIVADPVTFSYPSGHTAFAAALCCALLLVVLPRRMWRWGVPVAVLVVLVTAWSRVYLGVHYPTDVLASAVLVPALALATARATAAWSFLTPPPADAAVVKPVS</sequence>
<keyword evidence="4" id="KW-0378">Hydrolase</keyword>
<evidence type="ECO:0000256" key="7">
    <source>
        <dbReference type="SAM" id="Phobius"/>
    </source>
</evidence>
<dbReference type="InterPro" id="IPR000326">
    <property type="entry name" value="PAP2/HPO"/>
</dbReference>
<feature type="transmembrane region" description="Helical" evidence="7">
    <location>
        <begin position="12"/>
        <end position="38"/>
    </location>
</feature>
<keyword evidence="2" id="KW-1003">Cell membrane</keyword>